<keyword evidence="7" id="KW-1185">Reference proteome</keyword>
<proteinExistence type="inferred from homology"/>
<evidence type="ECO:0000313" key="6">
    <source>
        <dbReference type="EMBL" id="MBA0745199.1"/>
    </source>
</evidence>
<gene>
    <name evidence="6" type="ORF">Gogos_007783</name>
</gene>
<organism evidence="6 7">
    <name type="scientific">Gossypium gossypioides</name>
    <name type="common">Mexican cotton</name>
    <name type="synonym">Selera gossypioides</name>
    <dbReference type="NCBI Taxonomy" id="34282"/>
    <lineage>
        <taxon>Eukaryota</taxon>
        <taxon>Viridiplantae</taxon>
        <taxon>Streptophyta</taxon>
        <taxon>Embryophyta</taxon>
        <taxon>Tracheophyta</taxon>
        <taxon>Spermatophyta</taxon>
        <taxon>Magnoliopsida</taxon>
        <taxon>eudicotyledons</taxon>
        <taxon>Gunneridae</taxon>
        <taxon>Pentapetalae</taxon>
        <taxon>rosids</taxon>
        <taxon>malvids</taxon>
        <taxon>Malvales</taxon>
        <taxon>Malvaceae</taxon>
        <taxon>Malvoideae</taxon>
        <taxon>Gossypium</taxon>
    </lineage>
</organism>
<evidence type="ECO:0000256" key="3">
    <source>
        <dbReference type="ARBA" id="ARBA00023163"/>
    </source>
</evidence>
<dbReference type="PANTHER" id="PTHR12694:SF8">
    <property type="entry name" value="TRANSCRIPTION INITIATION FACTOR IIA SUBUNIT 1"/>
    <property type="match status" value="1"/>
</dbReference>
<sequence>MTSSTTSAVYIHVIEDVISKVRDEFINNGGPGEAVLNELQGLWETKMMQAGAICGPIERSTAQKQPTAGGPITPVHDLNVPYEGTEEYETPTADMLFPPVTATPLQTPVPTPLPGSADGSMYNIPTGSSDYPTPVNDGASNADVKGGRPSPYMQSPSPWSNQRTPLSVDVNVAYVEGRDEVDRGTSNQPLTQDFFMMPPGKRKREDFATQYNNGGYIPQQDGAGDSTSEVAKTEGSKGCNFLGRHDSATTGKTNILAHFATSSLKISQLDGPIPDPFEDMLSTPNAVAFLFSSFTLKIYNYQGVVGEDYNVANTPAANDLQAATPAPVAQNDTGDDDDDEPLNEDDDDDDLDDVDQEELNTQHLVLAQFDKVTRTKSRWKCTLKDGIMHINNKDILFNKANLTSDFVREMSILPYYIAAVTLKESLKGYYWVFHFGWMIVVLYINNEELFQPWNGLLAEMLH</sequence>
<name>A0A7J9C9S3_GOSGO</name>
<dbReference type="FunFam" id="1.10.287.100:FF:000001">
    <property type="entry name" value="Transcription initiation factor IIA subunit"/>
    <property type="match status" value="1"/>
</dbReference>
<comment type="subcellular location">
    <subcellularLocation>
        <location evidence="1">Nucleus</location>
    </subcellularLocation>
</comment>
<evidence type="ECO:0000313" key="7">
    <source>
        <dbReference type="Proteomes" id="UP000593579"/>
    </source>
</evidence>
<dbReference type="OrthoDB" id="6275927at2759"/>
<feature type="compositionally biased region" description="Polar residues" evidence="5">
    <location>
        <begin position="152"/>
        <end position="164"/>
    </location>
</feature>
<dbReference type="FunFam" id="2.30.18.10:FF:000005">
    <property type="entry name" value="transcription initiation factor IIA large subunit"/>
    <property type="match status" value="1"/>
</dbReference>
<dbReference type="SMART" id="SM01371">
    <property type="entry name" value="TFIIA"/>
    <property type="match status" value="1"/>
</dbReference>
<dbReference type="SUPFAM" id="SSF50784">
    <property type="entry name" value="Transcription factor IIA (TFIIA), beta-barrel domain"/>
    <property type="match status" value="1"/>
</dbReference>
<dbReference type="Gene3D" id="2.30.18.10">
    <property type="entry name" value="Transcription factor IIA (TFIIA), beta-barrel domain"/>
    <property type="match status" value="1"/>
</dbReference>
<evidence type="ECO:0000256" key="5">
    <source>
        <dbReference type="SAM" id="MobiDB-lite"/>
    </source>
</evidence>
<dbReference type="SUPFAM" id="SSF47396">
    <property type="entry name" value="Transcription factor IIA (TFIIA), alpha-helical domain"/>
    <property type="match status" value="1"/>
</dbReference>
<dbReference type="Proteomes" id="UP000593579">
    <property type="component" value="Unassembled WGS sequence"/>
</dbReference>
<dbReference type="EMBL" id="JABEZY010000009">
    <property type="protein sequence ID" value="MBA0745199.1"/>
    <property type="molecule type" value="Genomic_DNA"/>
</dbReference>
<dbReference type="PANTHER" id="PTHR12694">
    <property type="entry name" value="TRANSCRIPTION INITIATION FACTOR IIA SUBUNIT 1"/>
    <property type="match status" value="1"/>
</dbReference>
<evidence type="ECO:0000256" key="2">
    <source>
        <dbReference type="ARBA" id="ARBA00010059"/>
    </source>
</evidence>
<comment type="caution">
    <text evidence="6">The sequence shown here is derived from an EMBL/GenBank/DDBJ whole genome shotgun (WGS) entry which is preliminary data.</text>
</comment>
<feature type="region of interest" description="Disordered" evidence="5">
    <location>
        <begin position="129"/>
        <end position="164"/>
    </location>
</feature>
<dbReference type="GO" id="GO:0006367">
    <property type="term" value="P:transcription initiation at RNA polymerase II promoter"/>
    <property type="evidence" value="ECO:0007669"/>
    <property type="project" value="InterPro"/>
</dbReference>
<dbReference type="GO" id="GO:0005672">
    <property type="term" value="C:transcription factor TFIIA complex"/>
    <property type="evidence" value="ECO:0007669"/>
    <property type="project" value="InterPro"/>
</dbReference>
<evidence type="ECO:0000256" key="4">
    <source>
        <dbReference type="ARBA" id="ARBA00023242"/>
    </source>
</evidence>
<comment type="similarity">
    <text evidence="2">Belongs to the TFIIA subunit 1 family.</text>
</comment>
<keyword evidence="3" id="KW-0804">Transcription</keyword>
<dbReference type="Gene3D" id="1.10.287.100">
    <property type="match status" value="1"/>
</dbReference>
<protein>
    <submittedName>
        <fullName evidence="6">Uncharacterized protein</fullName>
    </submittedName>
</protein>
<reference evidence="6 7" key="1">
    <citation type="journal article" date="2019" name="Genome Biol. Evol.">
        <title>Insights into the evolution of the New World diploid cottons (Gossypium, subgenus Houzingenia) based on genome sequencing.</title>
        <authorList>
            <person name="Grover C.E."/>
            <person name="Arick M.A. 2nd"/>
            <person name="Thrash A."/>
            <person name="Conover J.L."/>
            <person name="Sanders W.S."/>
            <person name="Peterson D.G."/>
            <person name="Frelichowski J.E."/>
            <person name="Scheffler J.A."/>
            <person name="Scheffler B.E."/>
            <person name="Wendel J.F."/>
        </authorList>
    </citation>
    <scope>NUCLEOTIDE SEQUENCE [LARGE SCALE GENOMIC DNA]</scope>
    <source>
        <strain evidence="6">5</strain>
        <tissue evidence="6">Leaf</tissue>
    </source>
</reference>
<evidence type="ECO:0000256" key="1">
    <source>
        <dbReference type="ARBA" id="ARBA00004123"/>
    </source>
</evidence>
<keyword evidence="4" id="KW-0539">Nucleus</keyword>
<dbReference type="CDD" id="cd07976">
    <property type="entry name" value="TFIIA_alpha_beta_like"/>
    <property type="match status" value="1"/>
</dbReference>
<dbReference type="InterPro" id="IPR004855">
    <property type="entry name" value="TFIIA_asu/bsu"/>
</dbReference>
<dbReference type="Pfam" id="PF03153">
    <property type="entry name" value="TFIIA"/>
    <property type="match status" value="2"/>
</dbReference>
<dbReference type="AlphaFoldDB" id="A0A7J9C9S3"/>
<dbReference type="InterPro" id="IPR009088">
    <property type="entry name" value="TFIIA_b-brl"/>
</dbReference>
<accession>A0A7J9C9S3</accession>
<feature type="compositionally biased region" description="Acidic residues" evidence="5">
    <location>
        <begin position="333"/>
        <end position="353"/>
    </location>
</feature>
<feature type="region of interest" description="Disordered" evidence="5">
    <location>
        <begin position="322"/>
        <end position="353"/>
    </location>
</feature>